<keyword evidence="6 7" id="KW-0472">Membrane</keyword>
<feature type="transmembrane region" description="Helical" evidence="7">
    <location>
        <begin position="217"/>
        <end position="235"/>
    </location>
</feature>
<feature type="binding site" evidence="7">
    <location>
        <position position="157"/>
    </location>
    <ligand>
        <name>a 1,2-diacyl-sn-glycero-3-phospho-(1'-sn-glycerol)</name>
        <dbReference type="ChEBI" id="CHEBI:64716"/>
    </ligand>
</feature>
<proteinExistence type="inferred from homology"/>
<keyword evidence="2 7" id="KW-1003">Cell membrane</keyword>
<dbReference type="GO" id="GO:0042158">
    <property type="term" value="P:lipoprotein biosynthetic process"/>
    <property type="evidence" value="ECO:0007669"/>
    <property type="project" value="UniProtKB-UniRule"/>
</dbReference>
<dbReference type="EC" id="2.5.1.145" evidence="7"/>
<keyword evidence="3 7" id="KW-0808">Transferase</keyword>
<reference evidence="8 9" key="1">
    <citation type="submission" date="2017-09" db="EMBL/GenBank/DDBJ databases">
        <title>Depth-based differentiation of microbial function through sediment-hosted aquifers and enrichment of novel symbionts in the deep terrestrial subsurface.</title>
        <authorList>
            <person name="Probst A.J."/>
            <person name="Ladd B."/>
            <person name="Jarett J.K."/>
            <person name="Geller-Mcgrath D.E."/>
            <person name="Sieber C.M."/>
            <person name="Emerson J.B."/>
            <person name="Anantharaman K."/>
            <person name="Thomas B.C."/>
            <person name="Malmstrom R."/>
            <person name="Stieglmeier M."/>
            <person name="Klingl A."/>
            <person name="Woyke T."/>
            <person name="Ryan C.M."/>
            <person name="Banfield J.F."/>
        </authorList>
    </citation>
    <scope>NUCLEOTIDE SEQUENCE [LARGE SCALE GENOMIC DNA]</scope>
    <source>
        <strain evidence="8">CG23_combo_of_CG06-09_8_20_14_all_41_10</strain>
    </source>
</reference>
<evidence type="ECO:0000313" key="9">
    <source>
        <dbReference type="Proteomes" id="UP000231292"/>
    </source>
</evidence>
<feature type="transmembrane region" description="Helical" evidence="7">
    <location>
        <begin position="27"/>
        <end position="45"/>
    </location>
</feature>
<comment type="function">
    <text evidence="7">Catalyzes the transfer of the diacylglyceryl group from phosphatidylglycerol to the sulfhydryl group of the N-terminal cysteine of a prolipoprotein, the first step in the formation of mature lipoproteins.</text>
</comment>
<dbReference type="PROSITE" id="PS01311">
    <property type="entry name" value="LGT"/>
    <property type="match status" value="1"/>
</dbReference>
<dbReference type="NCBIfam" id="TIGR00544">
    <property type="entry name" value="lgt"/>
    <property type="match status" value="1"/>
</dbReference>
<name>A0A2G9YIX0_9BACT</name>
<keyword evidence="5 7" id="KW-1133">Transmembrane helix</keyword>
<dbReference type="UniPathway" id="UPA00664"/>
<dbReference type="InterPro" id="IPR001640">
    <property type="entry name" value="Lgt"/>
</dbReference>
<dbReference type="AlphaFoldDB" id="A0A2G9YIX0"/>
<comment type="pathway">
    <text evidence="7">Protein modification; lipoprotein biosynthesis (diacylglyceryl transfer).</text>
</comment>
<organism evidence="8 9">
    <name type="scientific">Candidatus Sherwoodlollariibacterium unditelluris</name>
    <dbReference type="NCBI Taxonomy" id="1974757"/>
    <lineage>
        <taxon>Bacteria</taxon>
        <taxon>Pseudomonadati</taxon>
        <taxon>Candidatus Omnitrophota</taxon>
        <taxon>Candidatus Sherwoodlollariibacterium</taxon>
    </lineage>
</organism>
<dbReference type="HAMAP" id="MF_01147">
    <property type="entry name" value="Lgt"/>
    <property type="match status" value="1"/>
</dbReference>
<feature type="transmembrane region" description="Helical" evidence="7">
    <location>
        <begin position="138"/>
        <end position="156"/>
    </location>
</feature>
<dbReference type="Pfam" id="PF01790">
    <property type="entry name" value="LGT"/>
    <property type="match status" value="1"/>
</dbReference>
<evidence type="ECO:0000256" key="6">
    <source>
        <dbReference type="ARBA" id="ARBA00023136"/>
    </source>
</evidence>
<feature type="transmembrane region" description="Helical" evidence="7">
    <location>
        <begin position="247"/>
        <end position="270"/>
    </location>
</feature>
<dbReference type="PANTHER" id="PTHR30589:SF0">
    <property type="entry name" value="PHOSPHATIDYLGLYCEROL--PROLIPOPROTEIN DIACYLGLYCERYL TRANSFERASE"/>
    <property type="match status" value="1"/>
</dbReference>
<gene>
    <name evidence="7" type="primary">lgt</name>
    <name evidence="8" type="ORF">COX41_04325</name>
</gene>
<feature type="transmembrane region" description="Helical" evidence="7">
    <location>
        <begin position="109"/>
        <end position="131"/>
    </location>
</feature>
<dbReference type="PANTHER" id="PTHR30589">
    <property type="entry name" value="PROLIPOPROTEIN DIACYLGLYCERYL TRANSFERASE"/>
    <property type="match status" value="1"/>
</dbReference>
<comment type="similarity">
    <text evidence="1 7">Belongs to the Lgt family.</text>
</comment>
<feature type="transmembrane region" description="Helical" evidence="7">
    <location>
        <begin position="65"/>
        <end position="89"/>
    </location>
</feature>
<evidence type="ECO:0000256" key="7">
    <source>
        <dbReference type="HAMAP-Rule" id="MF_01147"/>
    </source>
</evidence>
<comment type="caution">
    <text evidence="8">The sequence shown here is derived from an EMBL/GenBank/DDBJ whole genome shotgun (WGS) entry which is preliminary data.</text>
</comment>
<sequence>MIEFISWWSHFPEHINPVAFRIGSVQVYYYGLMYLLAFLTVYLLIFYRLKTEKIGFKKEAIDNYFLWVIIGLLIGGRIGYVLFYNFLYYLKHPLEIILPFDINNGFRYIGLYGMSYHGALIVIIAASVIFCRKHKLNFWLLTDLFVPAVPLGYTFGRLGNFINGELYGRITTVPWGMYFPLDPTHQLRHPSQLYEVLFEGVFLFIILWSLRKRVRFPGIIFSLYLIGYGVVRFFLEFFREPDPQIGFVLGPFTMGQILCFMMILSGGILIKIRMSRTQN</sequence>
<evidence type="ECO:0000256" key="4">
    <source>
        <dbReference type="ARBA" id="ARBA00022692"/>
    </source>
</evidence>
<dbReference type="Proteomes" id="UP000231292">
    <property type="component" value="Unassembled WGS sequence"/>
</dbReference>
<accession>A0A2G9YIX0</accession>
<evidence type="ECO:0000256" key="3">
    <source>
        <dbReference type="ARBA" id="ARBA00022679"/>
    </source>
</evidence>
<keyword evidence="4 7" id="KW-0812">Transmembrane</keyword>
<evidence type="ECO:0000256" key="1">
    <source>
        <dbReference type="ARBA" id="ARBA00007150"/>
    </source>
</evidence>
<comment type="subcellular location">
    <subcellularLocation>
        <location evidence="7">Cell membrane</location>
        <topology evidence="7">Multi-pass membrane protein</topology>
    </subcellularLocation>
</comment>
<evidence type="ECO:0000313" key="8">
    <source>
        <dbReference type="EMBL" id="PIP19165.1"/>
    </source>
</evidence>
<keyword evidence="8" id="KW-0449">Lipoprotein</keyword>
<dbReference type="GO" id="GO:0005886">
    <property type="term" value="C:plasma membrane"/>
    <property type="evidence" value="ECO:0007669"/>
    <property type="project" value="UniProtKB-SubCell"/>
</dbReference>
<dbReference type="EMBL" id="PCRK01000106">
    <property type="protein sequence ID" value="PIP19165.1"/>
    <property type="molecule type" value="Genomic_DNA"/>
</dbReference>
<evidence type="ECO:0000256" key="5">
    <source>
        <dbReference type="ARBA" id="ARBA00022989"/>
    </source>
</evidence>
<feature type="transmembrane region" description="Helical" evidence="7">
    <location>
        <begin position="193"/>
        <end position="210"/>
    </location>
</feature>
<evidence type="ECO:0000256" key="2">
    <source>
        <dbReference type="ARBA" id="ARBA00022475"/>
    </source>
</evidence>
<comment type="catalytic activity">
    <reaction evidence="7">
        <text>L-cysteinyl-[prolipoprotein] + a 1,2-diacyl-sn-glycero-3-phospho-(1'-sn-glycerol) = an S-1,2-diacyl-sn-glyceryl-L-cysteinyl-[prolipoprotein] + sn-glycerol 1-phosphate + H(+)</text>
        <dbReference type="Rhea" id="RHEA:56712"/>
        <dbReference type="Rhea" id="RHEA-COMP:14679"/>
        <dbReference type="Rhea" id="RHEA-COMP:14680"/>
        <dbReference type="ChEBI" id="CHEBI:15378"/>
        <dbReference type="ChEBI" id="CHEBI:29950"/>
        <dbReference type="ChEBI" id="CHEBI:57685"/>
        <dbReference type="ChEBI" id="CHEBI:64716"/>
        <dbReference type="ChEBI" id="CHEBI:140658"/>
        <dbReference type="EC" id="2.5.1.145"/>
    </reaction>
</comment>
<dbReference type="GO" id="GO:0008961">
    <property type="term" value="F:phosphatidylglycerol-prolipoprotein diacylglyceryl transferase activity"/>
    <property type="evidence" value="ECO:0007669"/>
    <property type="project" value="UniProtKB-UniRule"/>
</dbReference>
<protein>
    <recommendedName>
        <fullName evidence="7">Phosphatidylglycerol--prolipoprotein diacylglyceryl transferase</fullName>
        <ecNumber evidence="7">2.5.1.145</ecNumber>
    </recommendedName>
</protein>